<dbReference type="PRINTS" id="PR00455">
    <property type="entry name" value="HTHTETR"/>
</dbReference>
<keyword evidence="1" id="KW-0805">Transcription regulation</keyword>
<dbReference type="PANTHER" id="PTHR30055">
    <property type="entry name" value="HTH-TYPE TRANSCRIPTIONAL REGULATOR RUTR"/>
    <property type="match status" value="1"/>
</dbReference>
<evidence type="ECO:0000256" key="4">
    <source>
        <dbReference type="SAM" id="MobiDB-lite"/>
    </source>
</evidence>
<protein>
    <submittedName>
        <fullName evidence="6">Unannotated protein</fullName>
    </submittedName>
</protein>
<evidence type="ECO:0000259" key="5">
    <source>
        <dbReference type="PROSITE" id="PS50977"/>
    </source>
</evidence>
<dbReference type="PANTHER" id="PTHR30055:SF234">
    <property type="entry name" value="HTH-TYPE TRANSCRIPTIONAL REGULATOR BETI"/>
    <property type="match status" value="1"/>
</dbReference>
<reference evidence="6" key="1">
    <citation type="submission" date="2020-05" db="EMBL/GenBank/DDBJ databases">
        <authorList>
            <person name="Chiriac C."/>
            <person name="Salcher M."/>
            <person name="Ghai R."/>
            <person name="Kavagutti S V."/>
        </authorList>
    </citation>
    <scope>NUCLEOTIDE SEQUENCE</scope>
</reference>
<keyword evidence="3" id="KW-0804">Transcription</keyword>
<feature type="region of interest" description="Disordered" evidence="4">
    <location>
        <begin position="1"/>
        <end position="21"/>
    </location>
</feature>
<dbReference type="InterPro" id="IPR050109">
    <property type="entry name" value="HTH-type_TetR-like_transc_reg"/>
</dbReference>
<dbReference type="Gene3D" id="1.10.357.10">
    <property type="entry name" value="Tetracycline Repressor, domain 2"/>
    <property type="match status" value="1"/>
</dbReference>
<dbReference type="PROSITE" id="PS50977">
    <property type="entry name" value="HTH_TETR_2"/>
    <property type="match status" value="1"/>
</dbReference>
<feature type="domain" description="HTH tetR-type" evidence="5">
    <location>
        <begin position="20"/>
        <end position="79"/>
    </location>
</feature>
<accession>A0A6J7NME9</accession>
<keyword evidence="2" id="KW-0238">DNA-binding</keyword>
<dbReference type="GO" id="GO:0000976">
    <property type="term" value="F:transcription cis-regulatory region binding"/>
    <property type="evidence" value="ECO:0007669"/>
    <property type="project" value="TreeGrafter"/>
</dbReference>
<dbReference type="EMBL" id="CAFBON010000129">
    <property type="protein sequence ID" value="CAB4993475.1"/>
    <property type="molecule type" value="Genomic_DNA"/>
</dbReference>
<dbReference type="GO" id="GO:0003700">
    <property type="term" value="F:DNA-binding transcription factor activity"/>
    <property type="evidence" value="ECO:0007669"/>
    <property type="project" value="TreeGrafter"/>
</dbReference>
<evidence type="ECO:0000313" key="6">
    <source>
        <dbReference type="EMBL" id="CAB4993475.1"/>
    </source>
</evidence>
<dbReference type="InterPro" id="IPR009057">
    <property type="entry name" value="Homeodomain-like_sf"/>
</dbReference>
<evidence type="ECO:0000256" key="3">
    <source>
        <dbReference type="ARBA" id="ARBA00023163"/>
    </source>
</evidence>
<gene>
    <name evidence="6" type="ORF">UFOPK3954_01312</name>
</gene>
<dbReference type="Pfam" id="PF00440">
    <property type="entry name" value="TetR_N"/>
    <property type="match status" value="1"/>
</dbReference>
<dbReference type="SUPFAM" id="SSF46689">
    <property type="entry name" value="Homeodomain-like"/>
    <property type="match status" value="1"/>
</dbReference>
<organism evidence="6">
    <name type="scientific">freshwater metagenome</name>
    <dbReference type="NCBI Taxonomy" id="449393"/>
    <lineage>
        <taxon>unclassified sequences</taxon>
        <taxon>metagenomes</taxon>
        <taxon>ecological metagenomes</taxon>
    </lineage>
</organism>
<proteinExistence type="predicted"/>
<evidence type="ECO:0000256" key="2">
    <source>
        <dbReference type="ARBA" id="ARBA00023125"/>
    </source>
</evidence>
<dbReference type="InterPro" id="IPR001647">
    <property type="entry name" value="HTH_TetR"/>
</dbReference>
<dbReference type="AlphaFoldDB" id="A0A6J7NME9"/>
<name>A0A6J7NME9_9ZZZZ</name>
<evidence type="ECO:0000256" key="1">
    <source>
        <dbReference type="ARBA" id="ARBA00023015"/>
    </source>
</evidence>
<sequence length="184" mass="20143">MRPLDPPQEPNLTEPRTKSERTRTRILDAAAAVFSEQGYGARLSDIARHAGIQTGSLYYHFSSREELVDERRLVLAVDELADSAAAEEQLPVHRPRGGATVVVVVRVERERREVILGPGQFCVKIDRFGAADADEDQAVPLRNSNLAEVALAVDVVEGTRAQRACPKGAVALERLSVIRARHGS</sequence>